<accession>A0A9D2R135</accession>
<dbReference type="EMBL" id="DWUV01000055">
    <property type="protein sequence ID" value="HJD33454.1"/>
    <property type="molecule type" value="Genomic_DNA"/>
</dbReference>
<dbReference type="SUPFAM" id="SSF55469">
    <property type="entry name" value="FMN-dependent nitroreductase-like"/>
    <property type="match status" value="1"/>
</dbReference>
<dbReference type="Pfam" id="PF00881">
    <property type="entry name" value="Nitroreductase"/>
    <property type="match status" value="2"/>
</dbReference>
<dbReference type="Proteomes" id="UP000823897">
    <property type="component" value="Unassembled WGS sequence"/>
</dbReference>
<organism evidence="4 5">
    <name type="scientific">Candidatus Mediterraneibacter tabaqchaliae</name>
    <dbReference type="NCBI Taxonomy" id="2838689"/>
    <lineage>
        <taxon>Bacteria</taxon>
        <taxon>Bacillati</taxon>
        <taxon>Bacillota</taxon>
        <taxon>Clostridia</taxon>
        <taxon>Lachnospirales</taxon>
        <taxon>Lachnospiraceae</taxon>
        <taxon>Mediterraneibacter</taxon>
    </lineage>
</organism>
<evidence type="ECO:0000256" key="2">
    <source>
        <dbReference type="ARBA" id="ARBA00023002"/>
    </source>
</evidence>
<dbReference type="Gene3D" id="3.40.109.10">
    <property type="entry name" value="NADH Oxidase"/>
    <property type="match status" value="1"/>
</dbReference>
<comment type="similarity">
    <text evidence="1">Belongs to the nitroreductase family.</text>
</comment>
<evidence type="ECO:0000313" key="5">
    <source>
        <dbReference type="Proteomes" id="UP000823897"/>
    </source>
</evidence>
<dbReference type="InterPro" id="IPR029479">
    <property type="entry name" value="Nitroreductase"/>
</dbReference>
<dbReference type="PANTHER" id="PTHR43673">
    <property type="entry name" value="NAD(P)H NITROREDUCTASE YDGI-RELATED"/>
    <property type="match status" value="1"/>
</dbReference>
<feature type="domain" description="Nitroreductase" evidence="3">
    <location>
        <begin position="7"/>
        <end position="61"/>
    </location>
</feature>
<sequence length="178" mass="20171">MNVTECIKTRRSIRKFKPDPVDHSIIDSVVSSASYSPSWKNTQITRYIAVEDRTVLSEIADQFTPDYNSRIIRQAPVLIAVTFIKGRCGFERDGSFMTKKEDRWQMFDIGVACQTFCLSAWDKGLGTVIMGVFDEDGISELLGIPEDRELGALIALGYPDIEPEAPKRKTVEQLLQYR</sequence>
<dbReference type="PANTHER" id="PTHR43673:SF10">
    <property type="entry name" value="NADH DEHYDROGENASE_NAD(P)H NITROREDUCTASE XCC3605-RELATED"/>
    <property type="match status" value="1"/>
</dbReference>
<evidence type="ECO:0000313" key="4">
    <source>
        <dbReference type="EMBL" id="HJD33454.1"/>
    </source>
</evidence>
<evidence type="ECO:0000256" key="1">
    <source>
        <dbReference type="ARBA" id="ARBA00007118"/>
    </source>
</evidence>
<dbReference type="InterPro" id="IPR000415">
    <property type="entry name" value="Nitroreductase-like"/>
</dbReference>
<keyword evidence="2" id="KW-0560">Oxidoreductase</keyword>
<reference evidence="4" key="2">
    <citation type="submission" date="2021-04" db="EMBL/GenBank/DDBJ databases">
        <authorList>
            <person name="Gilroy R."/>
        </authorList>
    </citation>
    <scope>NUCLEOTIDE SEQUENCE</scope>
    <source>
        <strain evidence="4">ChiGjej3B3-11674</strain>
    </source>
</reference>
<comment type="caution">
    <text evidence="4">The sequence shown here is derived from an EMBL/GenBank/DDBJ whole genome shotgun (WGS) entry which is preliminary data.</text>
</comment>
<dbReference type="GO" id="GO:0016491">
    <property type="term" value="F:oxidoreductase activity"/>
    <property type="evidence" value="ECO:0007669"/>
    <property type="project" value="UniProtKB-KW"/>
</dbReference>
<gene>
    <name evidence="4" type="ORF">H9911_02790</name>
</gene>
<reference evidence="4" key="1">
    <citation type="journal article" date="2021" name="PeerJ">
        <title>Extensive microbial diversity within the chicken gut microbiome revealed by metagenomics and culture.</title>
        <authorList>
            <person name="Gilroy R."/>
            <person name="Ravi A."/>
            <person name="Getino M."/>
            <person name="Pursley I."/>
            <person name="Horton D.L."/>
            <person name="Alikhan N.F."/>
            <person name="Baker D."/>
            <person name="Gharbi K."/>
            <person name="Hall N."/>
            <person name="Watson M."/>
            <person name="Adriaenssens E.M."/>
            <person name="Foster-Nyarko E."/>
            <person name="Jarju S."/>
            <person name="Secka A."/>
            <person name="Antonio M."/>
            <person name="Oren A."/>
            <person name="Chaudhuri R.R."/>
            <person name="La Ragione R."/>
            <person name="Hildebrand F."/>
            <person name="Pallen M.J."/>
        </authorList>
    </citation>
    <scope>NUCLEOTIDE SEQUENCE</scope>
    <source>
        <strain evidence="4">ChiGjej3B3-11674</strain>
    </source>
</reference>
<proteinExistence type="inferred from homology"/>
<feature type="domain" description="Nitroreductase" evidence="3">
    <location>
        <begin position="66"/>
        <end position="158"/>
    </location>
</feature>
<name>A0A9D2R135_9FIRM</name>
<evidence type="ECO:0000259" key="3">
    <source>
        <dbReference type="Pfam" id="PF00881"/>
    </source>
</evidence>
<protein>
    <submittedName>
        <fullName evidence="4">Nitroreductase family protein</fullName>
    </submittedName>
</protein>
<dbReference type="AlphaFoldDB" id="A0A9D2R135"/>